<dbReference type="InParanoid" id="I1C607"/>
<dbReference type="Pfam" id="PF07544">
    <property type="entry name" value="Med9"/>
    <property type="match status" value="1"/>
</dbReference>
<evidence type="ECO:0000313" key="8">
    <source>
        <dbReference type="EMBL" id="EIE83887.1"/>
    </source>
</evidence>
<accession>I1C607</accession>
<dbReference type="EMBL" id="CH476737">
    <property type="protein sequence ID" value="EIE83887.1"/>
    <property type="molecule type" value="Genomic_DNA"/>
</dbReference>
<evidence type="ECO:0000313" key="9">
    <source>
        <dbReference type="Proteomes" id="UP000009138"/>
    </source>
</evidence>
<comment type="similarity">
    <text evidence="2 7">Belongs to the Mediator complex subunit 9 family.</text>
</comment>
<evidence type="ECO:0000256" key="6">
    <source>
        <dbReference type="ARBA" id="ARBA00023242"/>
    </source>
</evidence>
<dbReference type="OrthoDB" id="5528926at2759"/>
<evidence type="ECO:0000256" key="3">
    <source>
        <dbReference type="ARBA" id="ARBA00023015"/>
    </source>
</evidence>
<dbReference type="GO" id="GO:0003712">
    <property type="term" value="F:transcription coregulator activity"/>
    <property type="evidence" value="ECO:0007669"/>
    <property type="project" value="InterPro"/>
</dbReference>
<dbReference type="AlphaFoldDB" id="I1C607"/>
<keyword evidence="9" id="KW-1185">Reference proteome</keyword>
<reference evidence="8 9" key="1">
    <citation type="journal article" date="2009" name="PLoS Genet.">
        <title>Genomic analysis of the basal lineage fungus Rhizopus oryzae reveals a whole-genome duplication.</title>
        <authorList>
            <person name="Ma L.-J."/>
            <person name="Ibrahim A.S."/>
            <person name="Skory C."/>
            <person name="Grabherr M.G."/>
            <person name="Burger G."/>
            <person name="Butler M."/>
            <person name="Elias M."/>
            <person name="Idnurm A."/>
            <person name="Lang B.F."/>
            <person name="Sone T."/>
            <person name="Abe A."/>
            <person name="Calvo S.E."/>
            <person name="Corrochano L.M."/>
            <person name="Engels R."/>
            <person name="Fu J."/>
            <person name="Hansberg W."/>
            <person name="Kim J.-M."/>
            <person name="Kodira C.D."/>
            <person name="Koehrsen M.J."/>
            <person name="Liu B."/>
            <person name="Miranda-Saavedra D."/>
            <person name="O'Leary S."/>
            <person name="Ortiz-Castellanos L."/>
            <person name="Poulter R."/>
            <person name="Rodriguez-Romero J."/>
            <person name="Ruiz-Herrera J."/>
            <person name="Shen Y.-Q."/>
            <person name="Zeng Q."/>
            <person name="Galagan J."/>
            <person name="Birren B.W."/>
            <person name="Cuomo C.A."/>
            <person name="Wickes B.L."/>
        </authorList>
    </citation>
    <scope>NUCLEOTIDE SEQUENCE [LARGE SCALE GENOMIC DNA]</scope>
    <source>
        <strain evidence="9">RA 99-880 / ATCC MYA-4621 / FGSC 9543 / NRRL 43880</strain>
    </source>
</reference>
<evidence type="ECO:0000256" key="4">
    <source>
        <dbReference type="ARBA" id="ARBA00023159"/>
    </source>
</evidence>
<proteinExistence type="inferred from homology"/>
<organism evidence="8 9">
    <name type="scientific">Rhizopus delemar (strain RA 99-880 / ATCC MYA-4621 / FGSC 9543 / NRRL 43880)</name>
    <name type="common">Mucormycosis agent</name>
    <name type="synonym">Rhizopus arrhizus var. delemar</name>
    <dbReference type="NCBI Taxonomy" id="246409"/>
    <lineage>
        <taxon>Eukaryota</taxon>
        <taxon>Fungi</taxon>
        <taxon>Fungi incertae sedis</taxon>
        <taxon>Mucoromycota</taxon>
        <taxon>Mucoromycotina</taxon>
        <taxon>Mucoromycetes</taxon>
        <taxon>Mucorales</taxon>
        <taxon>Mucorineae</taxon>
        <taxon>Rhizopodaceae</taxon>
        <taxon>Rhizopus</taxon>
    </lineage>
</organism>
<protein>
    <recommendedName>
        <fullName evidence="7">Mediator of RNA polymerase II transcription subunit 9</fullName>
    </recommendedName>
    <alternativeName>
        <fullName evidence="7">Mediator complex subunit 9</fullName>
    </alternativeName>
</protein>
<dbReference type="InterPro" id="IPR011425">
    <property type="entry name" value="Med9"/>
</dbReference>
<comment type="function">
    <text evidence="7">Component of the Mediator complex, a coactivator involved in the regulated transcription of nearly all RNA polymerase II-dependent genes. Mediator functions as a bridge to convey information from gene-specific regulatory proteins to the basal RNA polymerase II transcription machinery. Mediator is recruited to promoters by direct interactions with regulatory proteins and serves as a scaffold for the assembly of a functional preinitiation complex with RNA polymerase II and the general transcription factors.</text>
</comment>
<keyword evidence="5 7" id="KW-0804">Transcription</keyword>
<evidence type="ECO:0000256" key="1">
    <source>
        <dbReference type="ARBA" id="ARBA00004123"/>
    </source>
</evidence>
<keyword evidence="4 7" id="KW-0010">Activator</keyword>
<dbReference type="OMA" id="THQINSQ"/>
<gene>
    <name evidence="7" type="primary">MED9</name>
    <name evidence="8" type="ORF">RO3G_08592</name>
</gene>
<dbReference type="GO" id="GO:0016592">
    <property type="term" value="C:mediator complex"/>
    <property type="evidence" value="ECO:0007669"/>
    <property type="project" value="InterPro"/>
</dbReference>
<dbReference type="GO" id="GO:0006357">
    <property type="term" value="P:regulation of transcription by RNA polymerase II"/>
    <property type="evidence" value="ECO:0007669"/>
    <property type="project" value="InterPro"/>
</dbReference>
<evidence type="ECO:0000256" key="7">
    <source>
        <dbReference type="RuleBase" id="RU364145"/>
    </source>
</evidence>
<evidence type="ECO:0000256" key="5">
    <source>
        <dbReference type="ARBA" id="ARBA00023163"/>
    </source>
</evidence>
<keyword evidence="6 7" id="KW-0539">Nucleus</keyword>
<dbReference type="eggNOG" id="ENOG502SZS7">
    <property type="taxonomic scope" value="Eukaryota"/>
</dbReference>
<dbReference type="Proteomes" id="UP000009138">
    <property type="component" value="Unassembled WGS sequence"/>
</dbReference>
<name>I1C607_RHIO9</name>
<comment type="subunit">
    <text evidence="7">Component of the Mediator complex.</text>
</comment>
<evidence type="ECO:0000256" key="2">
    <source>
        <dbReference type="ARBA" id="ARBA00008089"/>
    </source>
</evidence>
<keyword evidence="3 7" id="KW-0805">Transcription regulation</keyword>
<comment type="subcellular location">
    <subcellularLocation>
        <location evidence="1 7">Nucleus</location>
    </subcellularLocation>
</comment>
<sequence>MADSAFKKSDFSFIQDFHNIIELILSGNNQDSIGKAVAHLEERFVHARQVLEELPGLHYAKEEQERLYQQELDLLEHKKKQLETYLSLPPFKKQQEQ</sequence>
<dbReference type="VEuPathDB" id="FungiDB:RO3G_08592"/>